<reference evidence="10" key="1">
    <citation type="submission" date="2016-11" db="UniProtKB">
        <authorList>
            <consortium name="WormBaseParasite"/>
        </authorList>
    </citation>
    <scope>IDENTIFICATION</scope>
</reference>
<evidence type="ECO:0000256" key="8">
    <source>
        <dbReference type="RuleBase" id="RU363058"/>
    </source>
</evidence>
<dbReference type="Gene3D" id="2.130.10.10">
    <property type="entry name" value="YVTN repeat-like/Quinoprotein amine dehydrogenase"/>
    <property type="match status" value="1"/>
</dbReference>
<dbReference type="InterPro" id="IPR001204">
    <property type="entry name" value="Phos_transporter"/>
</dbReference>
<dbReference type="Pfam" id="PF01384">
    <property type="entry name" value="PHO4"/>
    <property type="match status" value="1"/>
</dbReference>
<feature type="transmembrane region" description="Helical" evidence="8">
    <location>
        <begin position="235"/>
        <end position="253"/>
    </location>
</feature>
<dbReference type="SUPFAM" id="SSF50978">
    <property type="entry name" value="WD40 repeat-like"/>
    <property type="match status" value="1"/>
</dbReference>
<evidence type="ECO:0000256" key="4">
    <source>
        <dbReference type="ARBA" id="ARBA00022592"/>
    </source>
</evidence>
<organism evidence="9 10">
    <name type="scientific">Heterorhabditis bacteriophora</name>
    <name type="common">Entomopathogenic nematode worm</name>
    <dbReference type="NCBI Taxonomy" id="37862"/>
    <lineage>
        <taxon>Eukaryota</taxon>
        <taxon>Metazoa</taxon>
        <taxon>Ecdysozoa</taxon>
        <taxon>Nematoda</taxon>
        <taxon>Chromadorea</taxon>
        <taxon>Rhabditida</taxon>
        <taxon>Rhabditina</taxon>
        <taxon>Rhabditomorpha</taxon>
        <taxon>Strongyloidea</taxon>
        <taxon>Heterorhabditidae</taxon>
        <taxon>Heterorhabditis</taxon>
    </lineage>
</organism>
<keyword evidence="9" id="KW-1185">Reference proteome</keyword>
<proteinExistence type="inferred from homology"/>
<evidence type="ECO:0000256" key="5">
    <source>
        <dbReference type="ARBA" id="ARBA00022692"/>
    </source>
</evidence>
<dbReference type="InterPro" id="IPR036322">
    <property type="entry name" value="WD40_repeat_dom_sf"/>
</dbReference>
<dbReference type="GO" id="GO:0035435">
    <property type="term" value="P:phosphate ion transmembrane transport"/>
    <property type="evidence" value="ECO:0007669"/>
    <property type="project" value="TreeGrafter"/>
</dbReference>
<name>A0A1I7WYT5_HETBA</name>
<dbReference type="WBParaSite" id="Hba_10351">
    <property type="protein sequence ID" value="Hba_10351"/>
    <property type="gene ID" value="Hba_10351"/>
</dbReference>
<comment type="caution">
    <text evidence="8">Lacks conserved residue(s) required for the propagation of feature annotation.</text>
</comment>
<keyword evidence="5 8" id="KW-0812">Transmembrane</keyword>
<dbReference type="GO" id="GO:0016020">
    <property type="term" value="C:membrane"/>
    <property type="evidence" value="ECO:0007669"/>
    <property type="project" value="UniProtKB-SubCell"/>
</dbReference>
<keyword evidence="7 8" id="KW-0472">Membrane</keyword>
<evidence type="ECO:0000256" key="1">
    <source>
        <dbReference type="ARBA" id="ARBA00004141"/>
    </source>
</evidence>
<keyword evidence="3 8" id="KW-0813">Transport</keyword>
<sequence>MGSLQSTNTTDRVYAMDVLGDKIIVGTRDRKIQLFDMRNLGTAEQTRDSPLKASLFEEEGAENIYPVNALAFHPIHGTFATGGSDIFYLSSYIKRISLGINSWNHFGVFTWIWDGFKRCFKCFRNFCRLLGMVNNRHYRTASNIYNSFYCWGYSRILYYVQRSEGNTVESCCQYRLDCFTEHKIFILFSFYIAVLSWFISPVLSGSISVILYLIVDHLVLRKSDPVKCCFRVLPLFYLVTITFNIFMVTYQGSREISSDTESSMNQIDNTLVLSVESLSAINISTVSTLKNIEDKIRSQSLCDFNAPPSYHTQSSTVQQSSHLGKGIRGIVSWFLPARNRIEDMRTLELFSTIQICTACFAGFAHGANDVSNAIAPLTALIAIYREHDVYQNSPTPLYVLLYGVFAICVGLWILGHRVIRTVGTNMSDVNPASGFSIEFGAAVTGLIASKLGLPISTTHCLLPSNSAAVVV</sequence>
<comment type="subcellular location">
    <subcellularLocation>
        <location evidence="1 8">Membrane</location>
        <topology evidence="1 8">Multi-pass membrane protein</topology>
    </subcellularLocation>
</comment>
<dbReference type="GO" id="GO:0005315">
    <property type="term" value="F:phosphate transmembrane transporter activity"/>
    <property type="evidence" value="ECO:0007669"/>
    <property type="project" value="InterPro"/>
</dbReference>
<accession>A0A1I7WYT5</accession>
<evidence type="ECO:0000256" key="2">
    <source>
        <dbReference type="ARBA" id="ARBA00009916"/>
    </source>
</evidence>
<dbReference type="AlphaFoldDB" id="A0A1I7WYT5"/>
<keyword evidence="4 8" id="KW-0592">Phosphate transport</keyword>
<comment type="function">
    <text evidence="8">Sodium-phosphate symporter.</text>
</comment>
<dbReference type="PANTHER" id="PTHR11101">
    <property type="entry name" value="PHOSPHATE TRANSPORTER"/>
    <property type="match status" value="1"/>
</dbReference>
<evidence type="ECO:0000256" key="3">
    <source>
        <dbReference type="ARBA" id="ARBA00022448"/>
    </source>
</evidence>
<feature type="transmembrane region" description="Helical" evidence="8">
    <location>
        <begin position="397"/>
        <end position="415"/>
    </location>
</feature>
<evidence type="ECO:0000256" key="7">
    <source>
        <dbReference type="ARBA" id="ARBA00023136"/>
    </source>
</evidence>
<keyword evidence="6 8" id="KW-1133">Transmembrane helix</keyword>
<evidence type="ECO:0000313" key="10">
    <source>
        <dbReference type="WBParaSite" id="Hba_10351"/>
    </source>
</evidence>
<dbReference type="PANTHER" id="PTHR11101:SF67">
    <property type="entry name" value="PHOSPHATE TRANSPORTER"/>
    <property type="match status" value="1"/>
</dbReference>
<feature type="transmembrane region" description="Helical" evidence="8">
    <location>
        <begin position="184"/>
        <end position="215"/>
    </location>
</feature>
<dbReference type="InterPro" id="IPR015943">
    <property type="entry name" value="WD40/YVTN_repeat-like_dom_sf"/>
</dbReference>
<evidence type="ECO:0000256" key="6">
    <source>
        <dbReference type="ARBA" id="ARBA00022989"/>
    </source>
</evidence>
<comment type="similarity">
    <text evidence="2 8">Belongs to the inorganic phosphate transporter (PiT) (TC 2.A.20) family.</text>
</comment>
<dbReference type="Proteomes" id="UP000095283">
    <property type="component" value="Unplaced"/>
</dbReference>
<evidence type="ECO:0000313" key="9">
    <source>
        <dbReference type="Proteomes" id="UP000095283"/>
    </source>
</evidence>
<protein>
    <recommendedName>
        <fullName evidence="8">Phosphate transporter</fullName>
    </recommendedName>
</protein>